<keyword evidence="2" id="KW-1185">Reference proteome</keyword>
<proteinExistence type="predicted"/>
<accession>A0A7W0HKL6</accession>
<comment type="caution">
    <text evidence="1">The sequence shown here is derived from an EMBL/GenBank/DDBJ whole genome shotgun (WGS) entry which is preliminary data.</text>
</comment>
<keyword evidence="1" id="KW-0282">Flagellum</keyword>
<dbReference type="Proteomes" id="UP000525298">
    <property type="component" value="Unassembled WGS sequence"/>
</dbReference>
<evidence type="ECO:0000313" key="1">
    <source>
        <dbReference type="EMBL" id="MBA2881328.1"/>
    </source>
</evidence>
<keyword evidence="1" id="KW-0969">Cilium</keyword>
<evidence type="ECO:0000313" key="2">
    <source>
        <dbReference type="Proteomes" id="UP000525298"/>
    </source>
</evidence>
<dbReference type="RefSeq" id="WP_181550974.1">
    <property type="nucleotide sequence ID" value="NZ_JACDUS010000003.1"/>
</dbReference>
<name>A0A7W0HKL6_9BACT</name>
<keyword evidence="1" id="KW-0966">Cell projection</keyword>
<protein>
    <submittedName>
        <fullName evidence="1">Flagellar biosynthesis/type III secretory pathway chaperone</fullName>
    </submittedName>
</protein>
<organism evidence="1 2">
    <name type="scientific">Desulfosalsimonas propionicica</name>
    <dbReference type="NCBI Taxonomy" id="332175"/>
    <lineage>
        <taxon>Bacteria</taxon>
        <taxon>Pseudomonadati</taxon>
        <taxon>Thermodesulfobacteriota</taxon>
        <taxon>Desulfobacteria</taxon>
        <taxon>Desulfobacterales</taxon>
        <taxon>Desulfosalsimonadaceae</taxon>
        <taxon>Desulfosalsimonas</taxon>
    </lineage>
</organism>
<dbReference type="GO" id="GO:0044780">
    <property type="term" value="P:bacterial-type flagellum assembly"/>
    <property type="evidence" value="ECO:0007669"/>
    <property type="project" value="InterPro"/>
</dbReference>
<dbReference type="EMBL" id="JACDUS010000003">
    <property type="protein sequence ID" value="MBA2881328.1"/>
    <property type="molecule type" value="Genomic_DNA"/>
</dbReference>
<sequence length="121" mass="13591">MNRAELPAYLRELQDLIARERKAASGLQVDEMMALTGRKESLLQELLPVVDSLGELTEQERQMADAVYSENLRNAYFFWSALKWVRQSVCFINDQISPASYKGNGCVARARHSGALLSGRA</sequence>
<reference evidence="1 2" key="1">
    <citation type="submission" date="2020-07" db="EMBL/GenBank/DDBJ databases">
        <title>Genomic Encyclopedia of Type Strains, Phase IV (KMG-IV): sequencing the most valuable type-strain genomes for metagenomic binning, comparative biology and taxonomic classification.</title>
        <authorList>
            <person name="Goeker M."/>
        </authorList>
    </citation>
    <scope>NUCLEOTIDE SEQUENCE [LARGE SCALE GENOMIC DNA]</scope>
    <source>
        <strain evidence="1 2">DSM 17721</strain>
    </source>
</reference>
<dbReference type="AlphaFoldDB" id="A0A7W0HKL6"/>
<dbReference type="SUPFAM" id="SSF140566">
    <property type="entry name" value="FlgN-like"/>
    <property type="match status" value="1"/>
</dbReference>
<dbReference type="InterPro" id="IPR036679">
    <property type="entry name" value="FlgN-like_sf"/>
</dbReference>
<gene>
    <name evidence="1" type="ORF">HNR65_001654</name>
</gene>